<gene>
    <name evidence="3" type="ORF">HYC85_024189</name>
</gene>
<reference evidence="4" key="1">
    <citation type="journal article" date="2020" name="Nat. Commun.">
        <title>Genome assembly of wild tea tree DASZ reveals pedigree and selection history of tea varieties.</title>
        <authorList>
            <person name="Zhang W."/>
            <person name="Zhang Y."/>
            <person name="Qiu H."/>
            <person name="Guo Y."/>
            <person name="Wan H."/>
            <person name="Zhang X."/>
            <person name="Scossa F."/>
            <person name="Alseekh S."/>
            <person name="Zhang Q."/>
            <person name="Wang P."/>
            <person name="Xu L."/>
            <person name="Schmidt M.H."/>
            <person name="Jia X."/>
            <person name="Li D."/>
            <person name="Zhu A."/>
            <person name="Guo F."/>
            <person name="Chen W."/>
            <person name="Ni D."/>
            <person name="Usadel B."/>
            <person name="Fernie A.R."/>
            <person name="Wen W."/>
        </authorList>
    </citation>
    <scope>NUCLEOTIDE SEQUENCE [LARGE SCALE GENOMIC DNA]</scope>
    <source>
        <strain evidence="4">cv. G240</strain>
    </source>
</reference>
<evidence type="ECO:0000256" key="1">
    <source>
        <dbReference type="PROSITE-ProRule" id="PRU00117"/>
    </source>
</evidence>
<dbReference type="InterPro" id="IPR004088">
    <property type="entry name" value="KH_dom_type_1"/>
</dbReference>
<dbReference type="Proteomes" id="UP000593564">
    <property type="component" value="Unassembled WGS sequence"/>
</dbReference>
<evidence type="ECO:0000313" key="3">
    <source>
        <dbReference type="EMBL" id="KAF5936683.1"/>
    </source>
</evidence>
<organism evidence="3 4">
    <name type="scientific">Camellia sinensis</name>
    <name type="common">Tea plant</name>
    <name type="synonym">Thea sinensis</name>
    <dbReference type="NCBI Taxonomy" id="4442"/>
    <lineage>
        <taxon>Eukaryota</taxon>
        <taxon>Viridiplantae</taxon>
        <taxon>Streptophyta</taxon>
        <taxon>Embryophyta</taxon>
        <taxon>Tracheophyta</taxon>
        <taxon>Spermatophyta</taxon>
        <taxon>Magnoliopsida</taxon>
        <taxon>eudicotyledons</taxon>
        <taxon>Gunneridae</taxon>
        <taxon>Pentapetalae</taxon>
        <taxon>asterids</taxon>
        <taxon>Ericales</taxon>
        <taxon>Theaceae</taxon>
        <taxon>Camellia</taxon>
    </lineage>
</organism>
<keyword evidence="1" id="KW-0694">RNA-binding</keyword>
<feature type="domain" description="K Homology" evidence="2">
    <location>
        <begin position="217"/>
        <end position="266"/>
    </location>
</feature>
<dbReference type="InterPro" id="IPR036612">
    <property type="entry name" value="KH_dom_type_1_sf"/>
</dbReference>
<sequence length="300" mass="33219">MELKQHFCTNMVLISGKEELESPLSPAIDAVIRVFKRVNGLPESEGDRKALQSSQYRKAPVPPFGFSQVGESLKAFKAVEAVVGHLRKFLVDQSVLPLFEKSVSPVTLKVYEVIDYGIGNLLLFCLFLQYNTPASQERQVETWAEKSLLYSTSQIGMGADYPLAVKRDPLFHDRETHFESNIHSSGISLYGQDPGLSGMCSSGLGRAGGSFVTQIAQTMQIPLSYAEDIIGIEGENIAYIRRTSGAILSVQESRGLPDEIIIEALGEKEEFLRGGRFPSLIPRDRIDLDLCFDLDVPRTM</sequence>
<dbReference type="GO" id="GO:0003723">
    <property type="term" value="F:RNA binding"/>
    <property type="evidence" value="ECO:0007669"/>
    <property type="project" value="UniProtKB-UniRule"/>
</dbReference>
<evidence type="ECO:0000259" key="2">
    <source>
        <dbReference type="Pfam" id="PF00013"/>
    </source>
</evidence>
<comment type="caution">
    <text evidence="3">The sequence shown here is derived from an EMBL/GenBank/DDBJ whole genome shotgun (WGS) entry which is preliminary data.</text>
</comment>
<evidence type="ECO:0000313" key="4">
    <source>
        <dbReference type="Proteomes" id="UP000593564"/>
    </source>
</evidence>
<dbReference type="SUPFAM" id="SSF54791">
    <property type="entry name" value="Eukaryotic type KH-domain (KH-domain type I)"/>
    <property type="match status" value="1"/>
</dbReference>
<dbReference type="PROSITE" id="PS50084">
    <property type="entry name" value="KH_TYPE_1"/>
    <property type="match status" value="1"/>
</dbReference>
<dbReference type="AlphaFoldDB" id="A0A7J7G7D5"/>
<dbReference type="EMBL" id="JACBKZ010000012">
    <property type="protein sequence ID" value="KAF5936683.1"/>
    <property type="molecule type" value="Genomic_DNA"/>
</dbReference>
<name>A0A7J7G7D5_CAMSI</name>
<keyword evidence="4" id="KW-1185">Reference proteome</keyword>
<proteinExistence type="predicted"/>
<reference evidence="3 4" key="2">
    <citation type="submission" date="2020-07" db="EMBL/GenBank/DDBJ databases">
        <title>Genome assembly of wild tea tree DASZ reveals pedigree and selection history of tea varieties.</title>
        <authorList>
            <person name="Zhang W."/>
        </authorList>
    </citation>
    <scope>NUCLEOTIDE SEQUENCE [LARGE SCALE GENOMIC DNA]</scope>
    <source>
        <strain evidence="4">cv. G240</strain>
        <tissue evidence="3">Leaf</tissue>
    </source>
</reference>
<accession>A0A7J7G7D5</accession>
<protein>
    <recommendedName>
        <fullName evidence="2">K Homology domain-containing protein</fullName>
    </recommendedName>
</protein>
<dbReference type="Pfam" id="PF00013">
    <property type="entry name" value="KH_1"/>
    <property type="match status" value="1"/>
</dbReference>
<dbReference type="Gene3D" id="3.30.1370.10">
    <property type="entry name" value="K Homology domain, type 1"/>
    <property type="match status" value="1"/>
</dbReference>